<evidence type="ECO:0000259" key="1">
    <source>
        <dbReference type="Pfam" id="PF12697"/>
    </source>
</evidence>
<dbReference type="PANTHER" id="PTHR43433">
    <property type="entry name" value="HYDROLASE, ALPHA/BETA FOLD FAMILY PROTEIN"/>
    <property type="match status" value="1"/>
</dbReference>
<organism evidence="2 3">
    <name type="scientific">Rhodococcus pseudokoreensis</name>
    <dbReference type="NCBI Taxonomy" id="2811421"/>
    <lineage>
        <taxon>Bacteria</taxon>
        <taxon>Bacillati</taxon>
        <taxon>Actinomycetota</taxon>
        <taxon>Actinomycetes</taxon>
        <taxon>Mycobacteriales</taxon>
        <taxon>Nocardiaceae</taxon>
        <taxon>Rhodococcus</taxon>
    </lineage>
</organism>
<feature type="domain" description="AB hydrolase-1" evidence="1">
    <location>
        <begin position="28"/>
        <end position="252"/>
    </location>
</feature>
<dbReference type="EMBL" id="CP070619">
    <property type="protein sequence ID" value="QSE92586.1"/>
    <property type="molecule type" value="Genomic_DNA"/>
</dbReference>
<reference evidence="2 3" key="2">
    <citation type="journal article" date="2022" name="Arch. Microbiol.">
        <title>Rhodococcus pseudokoreensis sp. nov. isolated from the rhizosphere of young M26 apple rootstocks.</title>
        <authorList>
            <person name="Kampfer P."/>
            <person name="Glaeser S.P."/>
            <person name="Blom J."/>
            <person name="Wolf J."/>
            <person name="Benning S."/>
            <person name="Schloter M."/>
            <person name="Neumann-Schaal M."/>
        </authorList>
    </citation>
    <scope>NUCLEOTIDE SEQUENCE [LARGE SCALE GENOMIC DNA]</scope>
    <source>
        <strain evidence="2 3">R79</strain>
    </source>
</reference>
<dbReference type="SUPFAM" id="SSF53474">
    <property type="entry name" value="alpha/beta-Hydrolases"/>
    <property type="match status" value="1"/>
</dbReference>
<proteinExistence type="predicted"/>
<dbReference type="Gene3D" id="3.40.50.1820">
    <property type="entry name" value="alpha/beta hydrolase"/>
    <property type="match status" value="1"/>
</dbReference>
<protein>
    <submittedName>
        <fullName evidence="2">Alpha/beta hydrolase</fullName>
    </submittedName>
</protein>
<dbReference type="RefSeq" id="WP_206009051.1">
    <property type="nucleotide sequence ID" value="NZ_CP070619.1"/>
</dbReference>
<dbReference type="Proteomes" id="UP000662986">
    <property type="component" value="Chromosome"/>
</dbReference>
<evidence type="ECO:0000313" key="2">
    <source>
        <dbReference type="EMBL" id="QSE92586.1"/>
    </source>
</evidence>
<keyword evidence="3" id="KW-1185">Reference proteome</keyword>
<evidence type="ECO:0000313" key="3">
    <source>
        <dbReference type="Proteomes" id="UP000662986"/>
    </source>
</evidence>
<name>A0A974ZW24_9NOCA</name>
<dbReference type="InterPro" id="IPR050471">
    <property type="entry name" value="AB_hydrolase"/>
</dbReference>
<sequence>MTDIARCRPPLYNATRPNAHRVPTSARVVIVHGSMDSSASFARVEDRLPDLNVTRYDRRGYGRSRHPGDDALDVAGHVEDLVSVLGDDPAVVLGHSFGGVIALAAAATAPDLVRGVVAYEAPMPWAPWWPEVPLPESLDCDRGELDRAAETFMRRAMGTERWDELPSDKKGSFLASAPAWATELWSAVHGIPAPYHPARIRVPVVSAYGTATDPRHTRAARVLAAEVRGAKLVQIDGADHVVHRRRPDPLADLIRQLDAECAA</sequence>
<dbReference type="InterPro" id="IPR000073">
    <property type="entry name" value="AB_hydrolase_1"/>
</dbReference>
<dbReference type="PANTHER" id="PTHR43433:SF5">
    <property type="entry name" value="AB HYDROLASE-1 DOMAIN-CONTAINING PROTEIN"/>
    <property type="match status" value="1"/>
</dbReference>
<dbReference type="InterPro" id="IPR029058">
    <property type="entry name" value="AB_hydrolase_fold"/>
</dbReference>
<reference evidence="2 3" key="1">
    <citation type="journal article" date="2021" name="Microbiol. Resour. Announc.">
        <title>Complete Genome Sequences of Two Rhodococcus sp. Strains with Large and Linear Chromosomes, Isolated from Apple Rhizosphere.</title>
        <authorList>
            <person name="Benning S."/>
            <person name="Brugnone N."/>
            <person name="Siani R."/>
            <person name="Kublik S."/>
            <person name="Schloter M."/>
            <person name="Rad V."/>
        </authorList>
    </citation>
    <scope>NUCLEOTIDE SEQUENCE [LARGE SCALE GENOMIC DNA]</scope>
    <source>
        <strain evidence="2 3">R79</strain>
    </source>
</reference>
<dbReference type="Pfam" id="PF12697">
    <property type="entry name" value="Abhydrolase_6"/>
    <property type="match status" value="1"/>
</dbReference>
<accession>A0A974ZW24</accession>
<gene>
    <name evidence="2" type="ORF">JWS13_30240</name>
</gene>
<dbReference type="GO" id="GO:0016787">
    <property type="term" value="F:hydrolase activity"/>
    <property type="evidence" value="ECO:0007669"/>
    <property type="project" value="UniProtKB-KW"/>
</dbReference>
<keyword evidence="2" id="KW-0378">Hydrolase</keyword>